<proteinExistence type="inferred from homology"/>
<feature type="transmembrane region" description="Helical" evidence="6">
    <location>
        <begin position="173"/>
        <end position="191"/>
    </location>
</feature>
<evidence type="ECO:0000256" key="6">
    <source>
        <dbReference type="SAM" id="Phobius"/>
    </source>
</evidence>
<dbReference type="EMBL" id="VSSQ01007840">
    <property type="protein sequence ID" value="MPM37138.1"/>
    <property type="molecule type" value="Genomic_DNA"/>
</dbReference>
<keyword evidence="5 6" id="KW-0472">Membrane</keyword>
<dbReference type="PANTHER" id="PTHR30589">
    <property type="entry name" value="PROLIPOPROTEIN DIACYLGLYCERYL TRANSFERASE"/>
    <property type="match status" value="1"/>
</dbReference>
<dbReference type="Pfam" id="PF01790">
    <property type="entry name" value="LGT"/>
    <property type="match status" value="1"/>
</dbReference>
<dbReference type="InterPro" id="IPR001640">
    <property type="entry name" value="Lgt"/>
</dbReference>
<evidence type="ECO:0000256" key="2">
    <source>
        <dbReference type="ARBA" id="ARBA00022679"/>
    </source>
</evidence>
<feature type="transmembrane region" description="Helical" evidence="6">
    <location>
        <begin position="198"/>
        <end position="215"/>
    </location>
</feature>
<keyword evidence="4 6" id="KW-1133">Transmembrane helix</keyword>
<accession>A0A644ZA31</accession>
<dbReference type="GO" id="GO:0042158">
    <property type="term" value="P:lipoprotein biosynthetic process"/>
    <property type="evidence" value="ECO:0007669"/>
    <property type="project" value="InterPro"/>
</dbReference>
<evidence type="ECO:0000256" key="1">
    <source>
        <dbReference type="ARBA" id="ARBA00022475"/>
    </source>
</evidence>
<evidence type="ECO:0000313" key="7">
    <source>
        <dbReference type="EMBL" id="MPM37138.1"/>
    </source>
</evidence>
<evidence type="ECO:0000256" key="3">
    <source>
        <dbReference type="ARBA" id="ARBA00022692"/>
    </source>
</evidence>
<protein>
    <submittedName>
        <fullName evidence="7">Prolipoprotein diacylglyceryl transferase</fullName>
        <ecNumber evidence="7">2.4.99.-</ecNumber>
    </submittedName>
</protein>
<reference evidence="7" key="1">
    <citation type="submission" date="2019-08" db="EMBL/GenBank/DDBJ databases">
        <authorList>
            <person name="Kucharzyk K."/>
            <person name="Murdoch R.W."/>
            <person name="Higgins S."/>
            <person name="Loffler F."/>
        </authorList>
    </citation>
    <scope>NUCLEOTIDE SEQUENCE</scope>
</reference>
<evidence type="ECO:0000256" key="5">
    <source>
        <dbReference type="ARBA" id="ARBA00023136"/>
    </source>
</evidence>
<keyword evidence="7" id="KW-0328">Glycosyltransferase</keyword>
<organism evidence="7">
    <name type="scientific">bioreactor metagenome</name>
    <dbReference type="NCBI Taxonomy" id="1076179"/>
    <lineage>
        <taxon>unclassified sequences</taxon>
        <taxon>metagenomes</taxon>
        <taxon>ecological metagenomes</taxon>
    </lineage>
</organism>
<dbReference type="GO" id="GO:0005886">
    <property type="term" value="C:plasma membrane"/>
    <property type="evidence" value="ECO:0007669"/>
    <property type="project" value="InterPro"/>
</dbReference>
<feature type="transmembrane region" description="Helical" evidence="6">
    <location>
        <begin position="17"/>
        <end position="37"/>
    </location>
</feature>
<dbReference type="PANTHER" id="PTHR30589:SF0">
    <property type="entry name" value="PHOSPHATIDYLGLYCEROL--PROLIPOPROTEIN DIACYLGLYCERYL TRANSFERASE"/>
    <property type="match status" value="1"/>
</dbReference>
<feature type="transmembrane region" description="Helical" evidence="6">
    <location>
        <begin position="227"/>
        <end position="250"/>
    </location>
</feature>
<feature type="transmembrane region" description="Helical" evidence="6">
    <location>
        <begin position="49"/>
        <end position="71"/>
    </location>
</feature>
<gene>
    <name evidence="7" type="primary">lgt_29</name>
    <name evidence="7" type="ORF">SDC9_83744</name>
</gene>
<dbReference type="GO" id="GO:0008961">
    <property type="term" value="F:phosphatidylglycerol-prolipoprotein diacylglyceryl transferase activity"/>
    <property type="evidence" value="ECO:0007669"/>
    <property type="project" value="InterPro"/>
</dbReference>
<name>A0A644ZA31_9ZZZZ</name>
<dbReference type="NCBIfam" id="TIGR00544">
    <property type="entry name" value="lgt"/>
    <property type="match status" value="1"/>
</dbReference>
<keyword evidence="1" id="KW-1003">Cell membrane</keyword>
<dbReference type="HAMAP" id="MF_01147">
    <property type="entry name" value="Lgt"/>
    <property type="match status" value="1"/>
</dbReference>
<feature type="transmembrane region" description="Helical" evidence="6">
    <location>
        <begin position="115"/>
        <end position="133"/>
    </location>
</feature>
<keyword evidence="2 7" id="KW-0808">Transferase</keyword>
<comment type="caution">
    <text evidence="7">The sequence shown here is derived from an EMBL/GenBank/DDBJ whole genome shotgun (WGS) entry which is preliminary data.</text>
</comment>
<dbReference type="EC" id="2.4.99.-" evidence="7"/>
<keyword evidence="3 6" id="KW-0812">Transmembrane</keyword>
<feature type="transmembrane region" description="Helical" evidence="6">
    <location>
        <begin position="91"/>
        <end position="108"/>
    </location>
</feature>
<sequence>MGRFAVTNLFGIQGFNIAWYGVIIASGMVLGILLASFRAKKRGWSADVVLDFLLLAVPLAVVGARLYYVAFEWENYSNNLLKIFAVNEGGLAIYGAVIGGFLAAFLFSRAVKFPFFKLIDLVIPSLILGQAIGRWGNFINQEAFGALVANPKFQFFPLAVYIQSLGEWHQATFFYESFCNGVLLIITLLLGRRGVKDGTLLAAYFIGYGIVRTIIEGLRTDSLYLFGTVRVSQLLSVLLAIVGVLLLILIKTDRLKTKSYSGKYCVILPEDEDNAN</sequence>
<dbReference type="PROSITE" id="PS01311">
    <property type="entry name" value="LGT"/>
    <property type="match status" value="1"/>
</dbReference>
<dbReference type="AlphaFoldDB" id="A0A644ZA31"/>
<keyword evidence="7" id="KW-0449">Lipoprotein</keyword>
<evidence type="ECO:0000256" key="4">
    <source>
        <dbReference type="ARBA" id="ARBA00022989"/>
    </source>
</evidence>